<name>A0A819XLW9_9BILA</name>
<sequence>MAKVTRISRILLNNEFGRNTSYESTDNQTNIEIQPYGCTNNKKSLIFKNVKRTNVIVQRLSHQRTSRVMSDNTQRISSGINKTNALDFSNDRFPGTYKKERVNRRRRRYRGLPWLKLCCYCCLTCVVLLLIGLIAAIAALFSMHSSKTTLFTTTTTGVFIATTTTTETTTVISTSITTTTASTTDITTSISVSTTLSTISTSSTATVTETTTTTTTISKSNWLTNGDGETGPCESAGGSTPPTGWSYNGTITQVYYNNTYADQLSTNSGPNNRGNCYFYGGPSGSVTSMWQYVNLSNSINPVLIDNQTVYFNFSAWLGGYGSQTDYAQVSLTFINQANQQVGSTTTLGPVTNTQRLDITSLLFRQATGLVPVGARSLLVTVTITRFSGTANDGDVDNIALYLYQ</sequence>
<evidence type="ECO:0000313" key="4">
    <source>
        <dbReference type="Proteomes" id="UP000663844"/>
    </source>
</evidence>
<feature type="region of interest" description="Disordered" evidence="1">
    <location>
        <begin position="218"/>
        <end position="242"/>
    </location>
</feature>
<dbReference type="EMBL" id="CAJOAZ010006746">
    <property type="protein sequence ID" value="CAF4143864.1"/>
    <property type="molecule type" value="Genomic_DNA"/>
</dbReference>
<protein>
    <submittedName>
        <fullName evidence="3">Uncharacterized protein</fullName>
    </submittedName>
</protein>
<keyword evidence="2" id="KW-0472">Membrane</keyword>
<dbReference type="Proteomes" id="UP000663844">
    <property type="component" value="Unassembled WGS sequence"/>
</dbReference>
<gene>
    <name evidence="3" type="ORF">OXD698_LOCUS37691</name>
</gene>
<proteinExistence type="predicted"/>
<accession>A0A819XLW9</accession>
<evidence type="ECO:0000313" key="3">
    <source>
        <dbReference type="EMBL" id="CAF4143864.1"/>
    </source>
</evidence>
<evidence type="ECO:0000256" key="2">
    <source>
        <dbReference type="SAM" id="Phobius"/>
    </source>
</evidence>
<organism evidence="3 4">
    <name type="scientific">Adineta steineri</name>
    <dbReference type="NCBI Taxonomy" id="433720"/>
    <lineage>
        <taxon>Eukaryota</taxon>
        <taxon>Metazoa</taxon>
        <taxon>Spiralia</taxon>
        <taxon>Gnathifera</taxon>
        <taxon>Rotifera</taxon>
        <taxon>Eurotatoria</taxon>
        <taxon>Bdelloidea</taxon>
        <taxon>Adinetida</taxon>
        <taxon>Adinetidae</taxon>
        <taxon>Adineta</taxon>
    </lineage>
</organism>
<reference evidence="3" key="1">
    <citation type="submission" date="2021-02" db="EMBL/GenBank/DDBJ databases">
        <authorList>
            <person name="Nowell W R."/>
        </authorList>
    </citation>
    <scope>NUCLEOTIDE SEQUENCE</scope>
</reference>
<feature type="transmembrane region" description="Helical" evidence="2">
    <location>
        <begin position="114"/>
        <end position="141"/>
    </location>
</feature>
<comment type="caution">
    <text evidence="3">The sequence shown here is derived from an EMBL/GenBank/DDBJ whole genome shotgun (WGS) entry which is preliminary data.</text>
</comment>
<evidence type="ECO:0000256" key="1">
    <source>
        <dbReference type="SAM" id="MobiDB-lite"/>
    </source>
</evidence>
<keyword evidence="2" id="KW-0812">Transmembrane</keyword>
<keyword evidence="2" id="KW-1133">Transmembrane helix</keyword>
<dbReference type="AlphaFoldDB" id="A0A819XLW9"/>